<reference evidence="1 2" key="2">
    <citation type="journal article" date="2019" name="G3 (Bethesda)">
        <title>Hybrid Assembly of the Genome of the Entomopathogenic Nematode Steinernema carpocapsae Identifies the X-Chromosome.</title>
        <authorList>
            <person name="Serra L."/>
            <person name="Macchietto M."/>
            <person name="Macias-Munoz A."/>
            <person name="McGill C.J."/>
            <person name="Rodriguez I.M."/>
            <person name="Rodriguez B."/>
            <person name="Murad R."/>
            <person name="Mortazavi A."/>
        </authorList>
    </citation>
    <scope>NUCLEOTIDE SEQUENCE [LARGE SCALE GENOMIC DNA]</scope>
    <source>
        <strain evidence="1 2">ALL</strain>
    </source>
</reference>
<protein>
    <submittedName>
        <fullName evidence="1">Uncharacterized protein</fullName>
    </submittedName>
</protein>
<name>A0A4U8UJ65_STECR</name>
<evidence type="ECO:0000313" key="2">
    <source>
        <dbReference type="Proteomes" id="UP000298663"/>
    </source>
</evidence>
<sequence length="97" mass="10580">MGYGRFRRSCKDEFGPAAFEFSLSRVTVGFAALAKMNSVPSLPRGEFSLSRVTVGFAALAKMNSVRSLRRGEFSLSRVTVGFAALAKMNSVPRPSER</sequence>
<proteinExistence type="predicted"/>
<gene>
    <name evidence="1" type="ORF">L596_000508</name>
</gene>
<comment type="caution">
    <text evidence="1">The sequence shown here is derived from an EMBL/GenBank/DDBJ whole genome shotgun (WGS) entry which is preliminary data.</text>
</comment>
<dbReference type="AlphaFoldDB" id="A0A4U8UJ65"/>
<reference evidence="1 2" key="1">
    <citation type="journal article" date="2015" name="Genome Biol.">
        <title>Comparative genomics of Steinernema reveals deeply conserved gene regulatory networks.</title>
        <authorList>
            <person name="Dillman A.R."/>
            <person name="Macchietto M."/>
            <person name="Porter C.F."/>
            <person name="Rogers A."/>
            <person name="Williams B."/>
            <person name="Antoshechkin I."/>
            <person name="Lee M.M."/>
            <person name="Goodwin Z."/>
            <person name="Lu X."/>
            <person name="Lewis E.E."/>
            <person name="Goodrich-Blair H."/>
            <person name="Stock S.P."/>
            <person name="Adams B.J."/>
            <person name="Sternberg P.W."/>
            <person name="Mortazavi A."/>
        </authorList>
    </citation>
    <scope>NUCLEOTIDE SEQUENCE [LARGE SCALE GENOMIC DNA]</scope>
    <source>
        <strain evidence="1 2">ALL</strain>
    </source>
</reference>
<organism evidence="1 2">
    <name type="scientific">Steinernema carpocapsae</name>
    <name type="common">Entomopathogenic nematode</name>
    <dbReference type="NCBI Taxonomy" id="34508"/>
    <lineage>
        <taxon>Eukaryota</taxon>
        <taxon>Metazoa</taxon>
        <taxon>Ecdysozoa</taxon>
        <taxon>Nematoda</taxon>
        <taxon>Chromadorea</taxon>
        <taxon>Rhabditida</taxon>
        <taxon>Tylenchina</taxon>
        <taxon>Panagrolaimomorpha</taxon>
        <taxon>Strongyloidoidea</taxon>
        <taxon>Steinernematidae</taxon>
        <taxon>Steinernema</taxon>
    </lineage>
</organism>
<dbReference type="EMBL" id="CM016762">
    <property type="protein sequence ID" value="TMS32701.1"/>
    <property type="molecule type" value="Genomic_DNA"/>
</dbReference>
<accession>A0A4U8UJ65</accession>
<dbReference type="EMBL" id="AZBU02000001">
    <property type="protein sequence ID" value="TMS32701.1"/>
    <property type="molecule type" value="Genomic_DNA"/>
</dbReference>
<evidence type="ECO:0000313" key="1">
    <source>
        <dbReference type="EMBL" id="TMS32701.1"/>
    </source>
</evidence>
<dbReference type="Proteomes" id="UP000298663">
    <property type="component" value="Chromosome X"/>
</dbReference>
<keyword evidence="2" id="KW-1185">Reference proteome</keyword>